<reference evidence="15" key="1">
    <citation type="submission" date="2025-08" db="UniProtKB">
        <authorList>
            <consortium name="Ensembl"/>
        </authorList>
    </citation>
    <scope>IDENTIFICATION</scope>
</reference>
<organism evidence="15 16">
    <name type="scientific">Poecilia mexicana</name>
    <dbReference type="NCBI Taxonomy" id="48701"/>
    <lineage>
        <taxon>Eukaryota</taxon>
        <taxon>Metazoa</taxon>
        <taxon>Chordata</taxon>
        <taxon>Craniata</taxon>
        <taxon>Vertebrata</taxon>
        <taxon>Euteleostomi</taxon>
        <taxon>Actinopterygii</taxon>
        <taxon>Neopterygii</taxon>
        <taxon>Teleostei</taxon>
        <taxon>Neoteleostei</taxon>
        <taxon>Acanthomorphata</taxon>
        <taxon>Ovalentaria</taxon>
        <taxon>Atherinomorphae</taxon>
        <taxon>Cyprinodontiformes</taxon>
        <taxon>Poeciliidae</taxon>
        <taxon>Poeciliinae</taxon>
        <taxon>Poecilia</taxon>
    </lineage>
</organism>
<dbReference type="SMART" id="SM00239">
    <property type="entry name" value="C2"/>
    <property type="match status" value="1"/>
</dbReference>
<dbReference type="InterPro" id="IPR002420">
    <property type="entry name" value="PI3K-type_C2_dom"/>
</dbReference>
<evidence type="ECO:0000259" key="10">
    <source>
        <dbReference type="PROSITE" id="PS50004"/>
    </source>
</evidence>
<dbReference type="GO" id="GO:0016303">
    <property type="term" value="F:1-phosphatidylinositol-3-kinase activity"/>
    <property type="evidence" value="ECO:0007669"/>
    <property type="project" value="UniProtKB-EC"/>
</dbReference>
<proteinExistence type="inferred from homology"/>
<dbReference type="InterPro" id="IPR018936">
    <property type="entry name" value="PI3/4_kinase_CS"/>
</dbReference>
<dbReference type="PROSITE" id="PS50004">
    <property type="entry name" value="C2"/>
    <property type="match status" value="1"/>
</dbReference>
<dbReference type="RefSeq" id="XP_014857454.1">
    <property type="nucleotide sequence ID" value="XM_015001968.1"/>
</dbReference>
<dbReference type="SUPFAM" id="SSF64268">
    <property type="entry name" value="PX domain"/>
    <property type="match status" value="1"/>
</dbReference>
<comment type="catalytic activity">
    <reaction evidence="8">
        <text>a 1,2-diacyl-sn-glycero-3-phospho-(1D-myo-inositol 4-phosphate) + ATP = a 1,2-diacyl-sn-glycero-3-phospho-(1D-myo-inositol-3,4-bisphosphate) + ADP + H(+)</text>
        <dbReference type="Rhea" id="RHEA:18373"/>
        <dbReference type="ChEBI" id="CHEBI:15378"/>
        <dbReference type="ChEBI" id="CHEBI:30616"/>
        <dbReference type="ChEBI" id="CHEBI:57658"/>
        <dbReference type="ChEBI" id="CHEBI:58178"/>
        <dbReference type="ChEBI" id="CHEBI:456216"/>
        <dbReference type="EC" id="2.7.1.154"/>
    </reaction>
    <physiologicalReaction direction="left-to-right" evidence="8">
        <dbReference type="Rhea" id="RHEA:18374"/>
    </physiologicalReaction>
</comment>
<dbReference type="PANTHER" id="PTHR10048:SF29">
    <property type="entry name" value="PHOSPHATIDYLINOSITOL 3-KINASE C2 DOMAIN-CONTAINING SUBUNIT GAMMA"/>
    <property type="match status" value="1"/>
</dbReference>
<keyword evidence="3" id="KW-0547">Nucleotide-binding</keyword>
<dbReference type="SUPFAM" id="SSF49562">
    <property type="entry name" value="C2 domain (Calcium/lipid-binding domain, CaLB)"/>
    <property type="match status" value="2"/>
</dbReference>
<dbReference type="Pfam" id="PF00792">
    <property type="entry name" value="PI3K_C2"/>
    <property type="match status" value="1"/>
</dbReference>
<evidence type="ECO:0000259" key="12">
    <source>
        <dbReference type="PROSITE" id="PS51545"/>
    </source>
</evidence>
<reference evidence="15" key="2">
    <citation type="submission" date="2025-09" db="UniProtKB">
        <authorList>
            <consortium name="Ensembl"/>
        </authorList>
    </citation>
    <scope>IDENTIFICATION</scope>
</reference>
<comment type="catalytic activity">
    <reaction evidence="7">
        <text>a 1,2-diacyl-sn-glycero-3-phospho-(1D-myo-inositol) + ATP = a 1,2-diacyl-sn-glycero-3-phospho-(1D-myo-inositol-3-phosphate) + ADP + H(+)</text>
        <dbReference type="Rhea" id="RHEA:12709"/>
        <dbReference type="ChEBI" id="CHEBI:15378"/>
        <dbReference type="ChEBI" id="CHEBI:30616"/>
        <dbReference type="ChEBI" id="CHEBI:57880"/>
        <dbReference type="ChEBI" id="CHEBI:58088"/>
        <dbReference type="ChEBI" id="CHEBI:456216"/>
        <dbReference type="EC" id="2.7.1.137"/>
    </reaction>
    <physiologicalReaction direction="left-to-right" evidence="7">
        <dbReference type="Rhea" id="RHEA:12710"/>
    </physiologicalReaction>
</comment>
<dbReference type="Gene3D" id="3.10.20.90">
    <property type="entry name" value="Phosphatidylinositol 3-kinase Catalytic Subunit, Chain A, domain 1"/>
    <property type="match status" value="1"/>
</dbReference>
<dbReference type="GO" id="GO:0005524">
    <property type="term" value="F:ATP binding"/>
    <property type="evidence" value="ECO:0007669"/>
    <property type="project" value="UniProtKB-KW"/>
</dbReference>
<dbReference type="FunFam" id="3.30.1010.10:FF:000001">
    <property type="entry name" value="Phosphatidylinositol 4-phosphate 3-kinase C2 domain-containing subunit beta"/>
    <property type="match status" value="1"/>
</dbReference>
<evidence type="ECO:0000256" key="6">
    <source>
        <dbReference type="ARBA" id="ARBA00023098"/>
    </source>
</evidence>
<dbReference type="InterPro" id="IPR000008">
    <property type="entry name" value="C2_dom"/>
</dbReference>
<dbReference type="InterPro" id="IPR000403">
    <property type="entry name" value="PI3/4_kinase_cat_dom"/>
</dbReference>
<dbReference type="InterPro" id="IPR042236">
    <property type="entry name" value="PI3K_accessory_sf"/>
</dbReference>
<dbReference type="PROSITE" id="PS00916">
    <property type="entry name" value="PI3_4_KINASE_2"/>
    <property type="match status" value="1"/>
</dbReference>
<feature type="domain" description="PIK helical" evidence="12">
    <location>
        <begin position="572"/>
        <end position="748"/>
    </location>
</feature>
<evidence type="ECO:0000256" key="3">
    <source>
        <dbReference type="ARBA" id="ARBA00022741"/>
    </source>
</evidence>
<feature type="domain" description="C2 PI3K-type" evidence="14">
    <location>
        <begin position="409"/>
        <end position="576"/>
    </location>
</feature>
<dbReference type="Pfam" id="PF00454">
    <property type="entry name" value="PI3_PI4_kinase"/>
    <property type="match status" value="1"/>
</dbReference>
<dbReference type="Proteomes" id="UP000261480">
    <property type="component" value="Unplaced"/>
</dbReference>
<dbReference type="Pfam" id="PF00787">
    <property type="entry name" value="PX"/>
    <property type="match status" value="1"/>
</dbReference>
<dbReference type="InterPro" id="IPR035892">
    <property type="entry name" value="C2_domain_sf"/>
</dbReference>
<evidence type="ECO:0000259" key="11">
    <source>
        <dbReference type="PROSITE" id="PS50290"/>
    </source>
</evidence>
<dbReference type="PROSITE" id="PS51545">
    <property type="entry name" value="PIK_HELICAL"/>
    <property type="match status" value="1"/>
</dbReference>
<keyword evidence="6" id="KW-0443">Lipid metabolism</keyword>
<dbReference type="GO" id="GO:0005737">
    <property type="term" value="C:cytoplasm"/>
    <property type="evidence" value="ECO:0007669"/>
    <property type="project" value="TreeGrafter"/>
</dbReference>
<dbReference type="PROSITE" id="PS00915">
    <property type="entry name" value="PI3_4_KINASE_1"/>
    <property type="match status" value="1"/>
</dbReference>
<dbReference type="InterPro" id="IPR036871">
    <property type="entry name" value="PX_dom_sf"/>
</dbReference>
<dbReference type="InterPro" id="IPR001263">
    <property type="entry name" value="PI3K_accessory_dom"/>
</dbReference>
<dbReference type="Gene3D" id="1.25.40.70">
    <property type="entry name" value="Phosphatidylinositol 3-kinase, accessory domain (PIK)"/>
    <property type="match status" value="1"/>
</dbReference>
<dbReference type="Ensembl" id="ENSPMET00000018164.1">
    <property type="protein sequence ID" value="ENSPMEP00000028224.1"/>
    <property type="gene ID" value="ENSPMEG00000013174.1"/>
</dbReference>
<evidence type="ECO:0000313" key="16">
    <source>
        <dbReference type="Proteomes" id="UP000261480"/>
    </source>
</evidence>
<evidence type="ECO:0000313" key="15">
    <source>
        <dbReference type="Ensembl" id="ENSPMEP00000028224.1"/>
    </source>
</evidence>
<sequence>MDDQGESFTTDDPSPLRDDLLTGYESIHGAQPKYETMMPGVAPQPGPAGNPNQQIRDGAPPPPPRHRLPTIPTGVRRDPPPLPPRNPPPVDRSRNRFYVDIDQRTHKLMRSNTEVHNYDPWAIRLIDSPEGSTNNLVSFSKATSQLKSRYKHTDRIHNSGVVWGRLLNIHPALLQQEVKVTISENDNIRFPIPILVNKKVKDLIDEYFKLLDRTADTSRDYVLKFCDFEEFLTNEEFIGMHERVQLFFKTKEVINLRLVRVNNLNRHLARDAADGKTECSLHQFLRPVSVHCTAKLSMENVLSAFNKHVNELLSTKCSRNIPLVVTNVRVISNLLSGLTCQELEDAIGALNQINHVNMNQEEMMECEAALIMLSGALLKVLQIYFDNFQSDFRSHKLIGTPQTDDVDKNQEILQFSIVSIYKLNPSWMTNYESFSVSCDLTYGETKICETGVSENISTAFSQGNNICCNRLMVFPVRVSELPYESMLTLRLKGTKRGRNPELLSWAVLPLYSDRTFVRGAVLLSMSSLPELPFPPSPALSDSHRQPKDVILQLEFDDQCEWEYRRPIALPGLISFTHPCDEVQRKLSDISKKHCLYFLTKNEKSFLWDKRSCSDKGSTFLHLLLGGVPRWHPEDLTEIYTVVENWPIHLPEEALFLLTPSFPDETVRKAAVDYFVQIPDGELELFLPQLVQALKSEWKLDGPLVTLLLDRSLKNIRIAHQLYWLLEDTHTDRYFQSWLSKVQAALMHCCGRALRKELEHESHLVQLLVQVAQKIYFADKPQRKNVLNREKGVIDEFFKSGITCRLPLDPAVSVKAVNLDKCKFYSSNAAPLGVTFICEDSLAKTTSVICKTGDDLRQDMLILQIVRVMDWVWLQEGLDLQMITFRCVSTGKAQGLVEVVPDAVTLGKIHQQWGVSGTLRVDTLEKWFHMLNRTKEGYEKAVMNFIQSCAGWCVATFILGICDRHNDNIMLKHSGHMFHIDFGKIMGNAQKFANIPRDRKPFVFTSEMQHFITGGGEKPQRLHHFVELCCEAYNIIRSRSALILSMLELLLSAELPELKDFSDLQFVLNNLRPHDTDLEATSYFTKKIKESMDCVAVKFNFFTHTMVQPSKRDTIRRHTLPGTNTNIQKVVIQDFSVKGRVVTFNLRITIDDGVLTSQKTFKEFELIHQKLQTYFIESKLPQFPSWYKMSFTPQKRKALLNTYLKQLFDGPCQGDEYVCSLFLDGPNAITNVGTGDDPQIQLRISYSNCKLSVLVKHLQNIKLPNGSNPDAYVVTRLRPDPAQTSKRKTKVVSNNDHPTFNELLEYNFIPVLDGITLKVTVKSRKTRTTFVGATSIKLEEELLDREMWFPLGNCVI</sequence>
<dbReference type="Gene3D" id="1.10.1070.11">
    <property type="entry name" value="Phosphatidylinositol 3-/4-kinase, catalytic domain"/>
    <property type="match status" value="1"/>
</dbReference>
<dbReference type="Gene3D" id="2.60.40.150">
    <property type="entry name" value="C2 domain"/>
    <property type="match status" value="2"/>
</dbReference>
<dbReference type="GO" id="GO:0016477">
    <property type="term" value="P:cell migration"/>
    <property type="evidence" value="ECO:0007669"/>
    <property type="project" value="TreeGrafter"/>
</dbReference>
<dbReference type="OrthoDB" id="67688at2759"/>
<dbReference type="STRING" id="48701.ENSPMEP00000028224"/>
<dbReference type="GO" id="GO:0005886">
    <property type="term" value="C:plasma membrane"/>
    <property type="evidence" value="ECO:0007669"/>
    <property type="project" value="TreeGrafter"/>
</dbReference>
<dbReference type="PROSITE" id="PS51546">
    <property type="entry name" value="PI3K_RBD"/>
    <property type="match status" value="1"/>
</dbReference>
<dbReference type="InterPro" id="IPR001683">
    <property type="entry name" value="PX_dom"/>
</dbReference>
<dbReference type="InterPro" id="IPR000341">
    <property type="entry name" value="PI3K_Ras-bd_dom"/>
</dbReference>
<dbReference type="InterPro" id="IPR011009">
    <property type="entry name" value="Kinase-like_dom_sf"/>
</dbReference>
<keyword evidence="5" id="KW-0067">ATP-binding</keyword>
<comment type="similarity">
    <text evidence="1">Belongs to the PI3/PI4-kinase family. Type III PI4K subfamily.</text>
</comment>
<dbReference type="PROSITE" id="PS51547">
    <property type="entry name" value="C2_PI3K"/>
    <property type="match status" value="1"/>
</dbReference>
<dbReference type="GO" id="GO:0005942">
    <property type="term" value="C:phosphatidylinositol 3-kinase complex"/>
    <property type="evidence" value="ECO:0007669"/>
    <property type="project" value="TreeGrafter"/>
</dbReference>
<dbReference type="SMART" id="SM00146">
    <property type="entry name" value="PI3Kc"/>
    <property type="match status" value="1"/>
</dbReference>
<dbReference type="Gene3D" id="3.30.1520.10">
    <property type="entry name" value="Phox-like domain"/>
    <property type="match status" value="1"/>
</dbReference>
<accession>A0A3B3YLH3</accession>
<evidence type="ECO:0000256" key="9">
    <source>
        <dbReference type="SAM" id="MobiDB-lite"/>
    </source>
</evidence>
<keyword evidence="2" id="KW-0808">Transferase</keyword>
<feature type="domain" description="C2" evidence="10">
    <location>
        <begin position="1235"/>
        <end position="1350"/>
    </location>
</feature>
<dbReference type="RefSeq" id="XP_014857455.1">
    <property type="nucleotide sequence ID" value="XM_015001969.1"/>
</dbReference>
<dbReference type="SUPFAM" id="SSF54236">
    <property type="entry name" value="Ubiquitin-like"/>
    <property type="match status" value="1"/>
</dbReference>
<dbReference type="InterPro" id="IPR036940">
    <property type="entry name" value="PI3/4_kinase_cat_sf"/>
</dbReference>
<feature type="domain" description="PI3K/PI4K catalytic" evidence="11">
    <location>
        <begin position="817"/>
        <end position="1095"/>
    </location>
</feature>
<dbReference type="GO" id="GO:0048015">
    <property type="term" value="P:phosphatidylinositol-mediated signaling"/>
    <property type="evidence" value="ECO:0007669"/>
    <property type="project" value="TreeGrafter"/>
</dbReference>
<name>A0A3B3YLH3_9TELE</name>
<dbReference type="KEGG" id="pmei:106926826"/>
<protein>
    <submittedName>
        <fullName evidence="15">Uncharacterized protein</fullName>
    </submittedName>
</protein>
<dbReference type="SUPFAM" id="SSF48371">
    <property type="entry name" value="ARM repeat"/>
    <property type="match status" value="1"/>
</dbReference>
<dbReference type="SMART" id="SM00145">
    <property type="entry name" value="PI3Ka"/>
    <property type="match status" value="1"/>
</dbReference>
<evidence type="ECO:0000256" key="7">
    <source>
        <dbReference type="ARBA" id="ARBA00023985"/>
    </source>
</evidence>
<dbReference type="InterPro" id="IPR029071">
    <property type="entry name" value="Ubiquitin-like_domsf"/>
</dbReference>
<evidence type="ECO:0000256" key="4">
    <source>
        <dbReference type="ARBA" id="ARBA00022777"/>
    </source>
</evidence>
<feature type="region of interest" description="Disordered" evidence="9">
    <location>
        <begin position="1"/>
        <end position="94"/>
    </location>
</feature>
<dbReference type="Gene3D" id="3.30.1010.10">
    <property type="entry name" value="Phosphatidylinositol 3-kinase Catalytic Subunit, Chain A, domain 4"/>
    <property type="match status" value="1"/>
</dbReference>
<dbReference type="GO" id="GO:0035005">
    <property type="term" value="F:1-phosphatidylinositol-4-phosphate 3-kinase activity"/>
    <property type="evidence" value="ECO:0007669"/>
    <property type="project" value="UniProtKB-EC"/>
</dbReference>
<dbReference type="GO" id="GO:0043491">
    <property type="term" value="P:phosphatidylinositol 3-kinase/protein kinase B signal transduction"/>
    <property type="evidence" value="ECO:0007669"/>
    <property type="project" value="TreeGrafter"/>
</dbReference>
<keyword evidence="4" id="KW-0418">Kinase</keyword>
<dbReference type="CTD" id="5288"/>
<dbReference type="GeneID" id="106926826"/>
<feature type="domain" description="PI3K-RBD" evidence="13">
    <location>
        <begin position="173"/>
        <end position="260"/>
    </location>
</feature>
<feature type="compositionally biased region" description="Pro residues" evidence="9">
    <location>
        <begin position="80"/>
        <end position="90"/>
    </location>
</feature>
<dbReference type="PROSITE" id="PS50290">
    <property type="entry name" value="PI3_4_KINASE_3"/>
    <property type="match status" value="1"/>
</dbReference>
<evidence type="ECO:0000256" key="5">
    <source>
        <dbReference type="ARBA" id="ARBA00022840"/>
    </source>
</evidence>
<dbReference type="Pfam" id="PF00794">
    <property type="entry name" value="PI3K_rbd"/>
    <property type="match status" value="1"/>
</dbReference>
<feature type="compositionally biased region" description="Polar residues" evidence="9">
    <location>
        <begin position="1"/>
        <end position="12"/>
    </location>
</feature>
<evidence type="ECO:0000259" key="14">
    <source>
        <dbReference type="PROSITE" id="PS51547"/>
    </source>
</evidence>
<dbReference type="PANTHER" id="PTHR10048">
    <property type="entry name" value="PHOSPHATIDYLINOSITOL KINASE"/>
    <property type="match status" value="1"/>
</dbReference>
<evidence type="ECO:0000256" key="2">
    <source>
        <dbReference type="ARBA" id="ARBA00022679"/>
    </source>
</evidence>
<dbReference type="SUPFAM" id="SSF56112">
    <property type="entry name" value="Protein kinase-like (PK-like)"/>
    <property type="match status" value="1"/>
</dbReference>
<dbReference type="InterPro" id="IPR016024">
    <property type="entry name" value="ARM-type_fold"/>
</dbReference>
<dbReference type="InterPro" id="IPR015433">
    <property type="entry name" value="PI3/4_kinase"/>
</dbReference>
<evidence type="ECO:0000256" key="8">
    <source>
        <dbReference type="ARBA" id="ARBA00029297"/>
    </source>
</evidence>
<dbReference type="GO" id="GO:0035091">
    <property type="term" value="F:phosphatidylinositol binding"/>
    <property type="evidence" value="ECO:0007669"/>
    <property type="project" value="InterPro"/>
</dbReference>
<keyword evidence="16" id="KW-1185">Reference proteome</keyword>
<evidence type="ECO:0000259" key="13">
    <source>
        <dbReference type="PROSITE" id="PS51546"/>
    </source>
</evidence>
<evidence type="ECO:0000256" key="1">
    <source>
        <dbReference type="ARBA" id="ARBA00006209"/>
    </source>
</evidence>
<dbReference type="Pfam" id="PF00168">
    <property type="entry name" value="C2"/>
    <property type="match status" value="1"/>
</dbReference>
<dbReference type="Pfam" id="PF00613">
    <property type="entry name" value="PI3Ka"/>
    <property type="match status" value="1"/>
</dbReference>